<dbReference type="InterPro" id="IPR006578">
    <property type="entry name" value="MADF-dom"/>
</dbReference>
<proteinExistence type="predicted"/>
<dbReference type="AlphaFoldDB" id="A0A8W7P5G9"/>
<dbReference type="VEuPathDB" id="VectorBase:ACON2_039511"/>
<evidence type="ECO:0000256" key="1">
    <source>
        <dbReference type="SAM" id="MobiDB-lite"/>
    </source>
</evidence>
<feature type="region of interest" description="Disordered" evidence="1">
    <location>
        <begin position="108"/>
        <end position="132"/>
    </location>
</feature>
<accession>A0A8W7P5G9</accession>
<feature type="domain" description="MADF" evidence="2">
    <location>
        <begin position="11"/>
        <end position="90"/>
    </location>
</feature>
<name>A0A8W7P5G9_ANOCL</name>
<organism evidence="3">
    <name type="scientific">Anopheles coluzzii</name>
    <name type="common">African malaria mosquito</name>
    <dbReference type="NCBI Taxonomy" id="1518534"/>
    <lineage>
        <taxon>Eukaryota</taxon>
        <taxon>Metazoa</taxon>
        <taxon>Ecdysozoa</taxon>
        <taxon>Arthropoda</taxon>
        <taxon>Hexapoda</taxon>
        <taxon>Insecta</taxon>
        <taxon>Pterygota</taxon>
        <taxon>Neoptera</taxon>
        <taxon>Endopterygota</taxon>
        <taxon>Diptera</taxon>
        <taxon>Nematocera</taxon>
        <taxon>Culicoidea</taxon>
        <taxon>Culicidae</taxon>
        <taxon>Anophelinae</taxon>
        <taxon>Anopheles</taxon>
    </lineage>
</organism>
<evidence type="ECO:0000259" key="2">
    <source>
        <dbReference type="PROSITE" id="PS51029"/>
    </source>
</evidence>
<sequence length="208" mass="24206">LSVDILRKMTKFIDVIRKYKCLYAVNDPATPEEVQKCWKLAARELKYSVERCQQMFEARIAEYKKHLEGKKTNLPMEQLNEMEFMREELKDGLEEDDSVVFLKMESHSTGDCDPQQPAQSIMAPGPSRTRRNAVDESSKAEILQNIQQEASVPYQCQLPATGILPESEKFFLRYVRTVLRKLPLQTRCDVQGYIHQYLMQIEAKNLLQ</sequence>
<dbReference type="EnsemblMetazoa" id="ACOM025907-RA">
    <property type="protein sequence ID" value="ACOM025907-PA.1"/>
    <property type="gene ID" value="ACOM025907"/>
</dbReference>
<dbReference type="PROSITE" id="PS51029">
    <property type="entry name" value="MADF"/>
    <property type="match status" value="1"/>
</dbReference>
<dbReference type="Pfam" id="PF10545">
    <property type="entry name" value="MADF_DNA_bdg"/>
    <property type="match status" value="1"/>
</dbReference>
<dbReference type="Proteomes" id="UP000075882">
    <property type="component" value="Unassembled WGS sequence"/>
</dbReference>
<reference evidence="3" key="1">
    <citation type="submission" date="2022-08" db="UniProtKB">
        <authorList>
            <consortium name="EnsemblMetazoa"/>
        </authorList>
    </citation>
    <scope>IDENTIFICATION</scope>
</reference>
<protein>
    <recommendedName>
        <fullName evidence="2">MADF domain-containing protein</fullName>
    </recommendedName>
</protein>
<evidence type="ECO:0000313" key="3">
    <source>
        <dbReference type="EnsemblMetazoa" id="ACOM025907-PA.1"/>
    </source>
</evidence>